<gene>
    <name evidence="1" type="ORF">VM1G_04908</name>
</gene>
<name>A0A194W1N4_CYTMA</name>
<dbReference type="Proteomes" id="UP000078559">
    <property type="component" value="Chromosome 5"/>
</dbReference>
<sequence>MARWRVPIRAAAQAASPLLPRALAHQYLHHRNYLTAVINARDTAGLQMYANLMELCFYEEVFTCCGDAKDGMCELIAQGGVKPGPAVQAGIVQFVRAIIKPKCEGAELDLDHIDVDHAVADDDGQLVKDDPLVVQLDLSMPSWNPLVVVSAAQ</sequence>
<reference evidence="1" key="1">
    <citation type="submission" date="2014-12" db="EMBL/GenBank/DDBJ databases">
        <title>Genome Sequence of Valsa Canker Pathogens Uncovers a Specific Adaption of Colonization on Woody Bark.</title>
        <authorList>
            <person name="Yin Z."/>
            <person name="Liu H."/>
            <person name="Gao X."/>
            <person name="Li Z."/>
            <person name="Song N."/>
            <person name="Ke X."/>
            <person name="Dai Q."/>
            <person name="Wu Y."/>
            <person name="Sun Y."/>
            <person name="Xu J.-R."/>
            <person name="Kang Z.K."/>
            <person name="Wang L."/>
            <person name="Huang L."/>
        </authorList>
    </citation>
    <scope>NUCLEOTIDE SEQUENCE [LARGE SCALE GENOMIC DNA]</scope>
    <source>
        <strain evidence="1">03-8</strain>
    </source>
</reference>
<organism evidence="1 2">
    <name type="scientific">Cytospora mali</name>
    <name type="common">Apple Valsa canker fungus</name>
    <name type="synonym">Valsa mali</name>
    <dbReference type="NCBI Taxonomy" id="578113"/>
    <lineage>
        <taxon>Eukaryota</taxon>
        <taxon>Fungi</taxon>
        <taxon>Dikarya</taxon>
        <taxon>Ascomycota</taxon>
        <taxon>Pezizomycotina</taxon>
        <taxon>Sordariomycetes</taxon>
        <taxon>Sordariomycetidae</taxon>
        <taxon>Diaporthales</taxon>
        <taxon>Cytosporaceae</taxon>
        <taxon>Cytospora</taxon>
    </lineage>
</organism>
<keyword evidence="2" id="KW-1185">Reference proteome</keyword>
<proteinExistence type="predicted"/>
<evidence type="ECO:0000313" key="1">
    <source>
        <dbReference type="EMBL" id="KUI69940.1"/>
    </source>
</evidence>
<evidence type="ECO:0000313" key="2">
    <source>
        <dbReference type="Proteomes" id="UP000078559"/>
    </source>
</evidence>
<dbReference type="AlphaFoldDB" id="A0A194W1N4"/>
<protein>
    <submittedName>
        <fullName evidence="1">Uncharacterized protein</fullName>
    </submittedName>
</protein>
<dbReference type="OrthoDB" id="10640480at2759"/>
<accession>A0A194W1N4</accession>
<dbReference type="EMBL" id="CM003102">
    <property type="protein sequence ID" value="KUI69940.1"/>
    <property type="molecule type" value="Genomic_DNA"/>
</dbReference>